<dbReference type="OrthoDB" id="408631at2759"/>
<dbReference type="InterPro" id="IPR029058">
    <property type="entry name" value="AB_hydrolase_fold"/>
</dbReference>
<feature type="domain" description="Hormone-sensitive lipase N-terminal" evidence="2">
    <location>
        <begin position="22"/>
        <end position="319"/>
    </location>
</feature>
<dbReference type="Proteomes" id="UP000218231">
    <property type="component" value="Unassembled WGS sequence"/>
</dbReference>
<dbReference type="SUPFAM" id="SSF53474">
    <property type="entry name" value="alpha/beta-Hydrolases"/>
    <property type="match status" value="1"/>
</dbReference>
<feature type="domain" description="Alpha/beta hydrolase fold-3" evidence="3">
    <location>
        <begin position="767"/>
        <end position="855"/>
    </location>
</feature>
<dbReference type="PANTHER" id="PTHR23025">
    <property type="entry name" value="TRIACYLGLYCEROL LIPASE"/>
    <property type="match status" value="1"/>
</dbReference>
<dbReference type="Pfam" id="PF06350">
    <property type="entry name" value="HSL_N"/>
    <property type="match status" value="1"/>
</dbReference>
<evidence type="ECO:0000259" key="2">
    <source>
        <dbReference type="Pfam" id="PF06350"/>
    </source>
</evidence>
<keyword evidence="5" id="KW-1185">Reference proteome</keyword>
<dbReference type="Gene3D" id="3.40.50.1820">
    <property type="entry name" value="alpha/beta hydrolase"/>
    <property type="match status" value="2"/>
</dbReference>
<feature type="region of interest" description="Disordered" evidence="1">
    <location>
        <begin position="573"/>
        <end position="593"/>
    </location>
</feature>
<dbReference type="AlphaFoldDB" id="A0A2A2L529"/>
<dbReference type="InterPro" id="IPR010468">
    <property type="entry name" value="HSL_N"/>
</dbReference>
<dbReference type="PANTHER" id="PTHR23025:SF3">
    <property type="entry name" value="HORMONE-SENSITIVE LIPASE"/>
    <property type="match status" value="1"/>
</dbReference>
<organism evidence="4 5">
    <name type="scientific">Diploscapter pachys</name>
    <dbReference type="NCBI Taxonomy" id="2018661"/>
    <lineage>
        <taxon>Eukaryota</taxon>
        <taxon>Metazoa</taxon>
        <taxon>Ecdysozoa</taxon>
        <taxon>Nematoda</taxon>
        <taxon>Chromadorea</taxon>
        <taxon>Rhabditida</taxon>
        <taxon>Rhabditina</taxon>
        <taxon>Rhabditomorpha</taxon>
        <taxon>Rhabditoidea</taxon>
        <taxon>Rhabditidae</taxon>
        <taxon>Diploscapter</taxon>
    </lineage>
</organism>
<dbReference type="InterPro" id="IPR013094">
    <property type="entry name" value="AB_hydrolase_3"/>
</dbReference>
<dbReference type="GO" id="GO:0008203">
    <property type="term" value="P:cholesterol metabolic process"/>
    <property type="evidence" value="ECO:0007669"/>
    <property type="project" value="InterPro"/>
</dbReference>
<feature type="domain" description="Alpha/beta hydrolase fold-3" evidence="3">
    <location>
        <begin position="337"/>
        <end position="481"/>
    </location>
</feature>
<dbReference type="GO" id="GO:0004771">
    <property type="term" value="F:sterol ester esterase activity"/>
    <property type="evidence" value="ECO:0007669"/>
    <property type="project" value="TreeGrafter"/>
</dbReference>
<name>A0A2A2L529_9BILA</name>
<dbReference type="EMBL" id="LIAE01007195">
    <property type="protein sequence ID" value="PAV81167.1"/>
    <property type="molecule type" value="Genomic_DNA"/>
</dbReference>
<evidence type="ECO:0000313" key="5">
    <source>
        <dbReference type="Proteomes" id="UP000218231"/>
    </source>
</evidence>
<proteinExistence type="predicted"/>
<accession>A0A2A2L529</accession>
<evidence type="ECO:0000313" key="4">
    <source>
        <dbReference type="EMBL" id="PAV81167.1"/>
    </source>
</evidence>
<comment type="caution">
    <text evidence="4">The sequence shown here is derived from an EMBL/GenBank/DDBJ whole genome shotgun (WGS) entry which is preliminary data.</text>
</comment>
<reference evidence="4 5" key="1">
    <citation type="journal article" date="2017" name="Curr. Biol.">
        <title>Genome architecture and evolution of a unichromosomal asexual nematode.</title>
        <authorList>
            <person name="Fradin H."/>
            <person name="Zegar C."/>
            <person name="Gutwein M."/>
            <person name="Lucas J."/>
            <person name="Kovtun M."/>
            <person name="Corcoran D."/>
            <person name="Baugh L.R."/>
            <person name="Kiontke K."/>
            <person name="Gunsalus K."/>
            <person name="Fitch D.H."/>
            <person name="Piano F."/>
        </authorList>
    </citation>
    <scope>NUCLEOTIDE SEQUENCE [LARGE SCALE GENOMIC DNA]</scope>
    <source>
        <strain evidence="4">PF1309</strain>
    </source>
</reference>
<evidence type="ECO:0008006" key="6">
    <source>
        <dbReference type="Google" id="ProtNLM"/>
    </source>
</evidence>
<dbReference type="GO" id="GO:0005829">
    <property type="term" value="C:cytosol"/>
    <property type="evidence" value="ECO:0007669"/>
    <property type="project" value="TreeGrafter"/>
</dbReference>
<gene>
    <name evidence="4" type="ORF">WR25_14542</name>
</gene>
<dbReference type="GO" id="GO:0019433">
    <property type="term" value="P:triglyceride catabolic process"/>
    <property type="evidence" value="ECO:0007669"/>
    <property type="project" value="TreeGrafter"/>
</dbReference>
<evidence type="ECO:0000256" key="1">
    <source>
        <dbReference type="SAM" id="MobiDB-lite"/>
    </source>
</evidence>
<evidence type="ECO:0000259" key="3">
    <source>
        <dbReference type="Pfam" id="PF07859"/>
    </source>
</evidence>
<protein>
    <recommendedName>
        <fullName evidence="6">Hormone-sensitive lipase</fullName>
    </recommendedName>
</protein>
<dbReference type="GO" id="GO:0004806">
    <property type="term" value="F:triacylglycerol lipase activity"/>
    <property type="evidence" value="ECO:0007669"/>
    <property type="project" value="TreeGrafter"/>
</dbReference>
<dbReference type="STRING" id="2018661.A0A2A2L529"/>
<feature type="compositionally biased region" description="Acidic residues" evidence="1">
    <location>
        <begin position="574"/>
        <end position="587"/>
    </location>
</feature>
<sequence>MIDRQPLGHRLSVNRNAIHILLNELCIENEDYYDRAHDDSEYTSRMSTVFPRLQTLMTRLKNLIPQLQEVAPHYDFDEKTPGNGYRSLICICDTVTLHVIALLKIVYEQKSTFTFRYSHYCKELEAYATVVEYLCQAIPLCLQVAHSLPQGSLFPPLEGSYDSYHEMLKGFEKMDSTIFYGRPLGFQFSPSVNRVFRIIGVILASYSLTWEKGQGKLGSLINTGRFFLSPEQRASRIIKVTKEADINFCKGFWNLSELTNNMPKFFCPNMAVNELREINWVGPITMETSSGGTVKIPEPSAHTGPRPVKYRIFSAVNRQHVSPSSASNIQPPSKYLVIHCHGGGYVATSSKSHETYLRVWAKLLNCTVVSIEYSLAPENPFPRPTEEVLFAYAWMINNPQLVGWTGEKLCMVGDSAGGNLIMSVNLRLIELNVKRKPDGLVPVYTPFLFQYLPSPSRMLSVMDPLLHMGVVLRCVAAYTGAYGKHNKQENTVNEQTTHRSLQDYVDQVQKQRIEFEGGSQSIVSLVQGNGHDYKISPQNGNSYFITEQNNEANGVQKNGKALMKGETIEVIETTTDEDNSSEDDEADTTSISSVHVESDPYRIQLTETLCDGQLLDFLIKHPATKDQLTMINENGETIEDGVEAMKFENNDSHSEDSITTNNNNNVVKRPKLLSMISIGSRKSSQNGNSNSATAPTTPYENHANGHRTIASSLSVHSFPMTSVHTKRSISQSLADTAVMAAGHAIDNLQDWLEKPTKHKLERTTSHKEPQMVKTPTETKSHLLELLSNSSVPRDPLISPMYASDEVIRQLPPIYFVACHLDPLLDDTIEFAKKLRAAGGKVGSIDLLPSVPHGFLNFTMMSPECRQGAKICLQRIKQALGFNLS</sequence>
<dbReference type="Pfam" id="PF07859">
    <property type="entry name" value="Abhydrolase_3"/>
    <property type="match status" value="2"/>
</dbReference>
<feature type="compositionally biased region" description="Polar residues" evidence="1">
    <location>
        <begin position="680"/>
        <end position="699"/>
    </location>
</feature>
<feature type="region of interest" description="Disordered" evidence="1">
    <location>
        <begin position="680"/>
        <end position="700"/>
    </location>
</feature>